<evidence type="ECO:0000313" key="2">
    <source>
        <dbReference type="EMBL" id="KKK95150.1"/>
    </source>
</evidence>
<reference evidence="2" key="1">
    <citation type="journal article" date="2015" name="Nature">
        <title>Complex archaea that bridge the gap between prokaryotes and eukaryotes.</title>
        <authorList>
            <person name="Spang A."/>
            <person name="Saw J.H."/>
            <person name="Jorgensen S.L."/>
            <person name="Zaremba-Niedzwiedzka K."/>
            <person name="Martijn J."/>
            <person name="Lind A.E."/>
            <person name="van Eijk R."/>
            <person name="Schleper C."/>
            <person name="Guy L."/>
            <person name="Ettema T.J."/>
        </authorList>
    </citation>
    <scope>NUCLEOTIDE SEQUENCE</scope>
</reference>
<gene>
    <name evidence="2" type="ORF">LCGC14_2675700</name>
</gene>
<accession>A0A0F9AAC2</accession>
<feature type="region of interest" description="Disordered" evidence="1">
    <location>
        <begin position="299"/>
        <end position="319"/>
    </location>
</feature>
<proteinExistence type="predicted"/>
<dbReference type="SUPFAM" id="SSF51126">
    <property type="entry name" value="Pectin lyase-like"/>
    <property type="match status" value="1"/>
</dbReference>
<evidence type="ECO:0000256" key="1">
    <source>
        <dbReference type="SAM" id="MobiDB-lite"/>
    </source>
</evidence>
<dbReference type="EMBL" id="LAZR01047038">
    <property type="protein sequence ID" value="KKK95150.1"/>
    <property type="molecule type" value="Genomic_DNA"/>
</dbReference>
<evidence type="ECO:0008006" key="3">
    <source>
        <dbReference type="Google" id="ProtNLM"/>
    </source>
</evidence>
<dbReference type="AlphaFoldDB" id="A0A0F9AAC2"/>
<comment type="caution">
    <text evidence="2">The sequence shown here is derived from an EMBL/GenBank/DDBJ whole genome shotgun (WGS) entry which is preliminary data.</text>
</comment>
<sequence>MPITDFPHGVSSFGLPILSTLGMGNVYYVCQVANTNAYTLLLERFGAETYTDGSAMLHTTIQSALDATVANRNDYVFVTPDSSDYDITAALTMSKARTHLIAPAGLGHKGFPSNAVRIDQTGAFSHFTVSADTVEIAGFFFKGASGENIIDLSSTRWHPHIHDNFFGMSATDASDNYGIYGVGAVSHSSIHDNNFTNYLPGAVTGTDNDLGSFIFLSSASNTRGLVRDNYFVTGVNTEVTSGINVAGIDIVIDDNVFLESVGSGGSQDGIFTLGITSGTGSMVLRNYFAMDGANEVSGGTSNESYTQNFESTSGGTVVT</sequence>
<protein>
    <recommendedName>
        <fullName evidence="3">Right handed beta helix domain-containing protein</fullName>
    </recommendedName>
</protein>
<name>A0A0F9AAC2_9ZZZZ</name>
<dbReference type="InterPro" id="IPR011050">
    <property type="entry name" value="Pectin_lyase_fold/virulence"/>
</dbReference>
<organism evidence="2">
    <name type="scientific">marine sediment metagenome</name>
    <dbReference type="NCBI Taxonomy" id="412755"/>
    <lineage>
        <taxon>unclassified sequences</taxon>
        <taxon>metagenomes</taxon>
        <taxon>ecological metagenomes</taxon>
    </lineage>
</organism>